<evidence type="ECO:0000313" key="9">
    <source>
        <dbReference type="EMBL" id="AXI08035.1"/>
    </source>
</evidence>
<dbReference type="Gene3D" id="1.20.1540.10">
    <property type="entry name" value="Rhomboid-like"/>
    <property type="match status" value="1"/>
</dbReference>
<protein>
    <submittedName>
        <fullName evidence="9">Rhomboid family intramembrane serine protease</fullName>
    </submittedName>
</protein>
<feature type="transmembrane region" description="Helical" evidence="7">
    <location>
        <begin position="12"/>
        <end position="33"/>
    </location>
</feature>
<evidence type="ECO:0000256" key="1">
    <source>
        <dbReference type="ARBA" id="ARBA00004141"/>
    </source>
</evidence>
<keyword evidence="10" id="KW-1185">Reference proteome</keyword>
<proteinExistence type="inferred from homology"/>
<feature type="transmembrane region" description="Helical" evidence="7">
    <location>
        <begin position="180"/>
        <end position="197"/>
    </location>
</feature>
<dbReference type="RefSeq" id="WP_114915328.1">
    <property type="nucleotide sequence ID" value="NZ_CP024848.1"/>
</dbReference>
<dbReference type="InterPro" id="IPR035952">
    <property type="entry name" value="Rhomboid-like_sf"/>
</dbReference>
<evidence type="ECO:0000256" key="7">
    <source>
        <dbReference type="SAM" id="Phobius"/>
    </source>
</evidence>
<gene>
    <name evidence="9" type="ORF">CUC15_03140</name>
</gene>
<dbReference type="GO" id="GO:0016020">
    <property type="term" value="C:membrane"/>
    <property type="evidence" value="ECO:0007669"/>
    <property type="project" value="UniProtKB-SubCell"/>
</dbReference>
<dbReference type="PANTHER" id="PTHR43731:SF14">
    <property type="entry name" value="PRESENILIN-ASSOCIATED RHOMBOID-LIKE PROTEIN, MITOCHONDRIAL"/>
    <property type="match status" value="1"/>
</dbReference>
<reference evidence="10" key="1">
    <citation type="submission" date="2017-11" db="EMBL/GenBank/DDBJ databases">
        <authorList>
            <person name="Zhu W."/>
        </authorList>
    </citation>
    <scope>NUCLEOTIDE SEQUENCE [LARGE SCALE GENOMIC DNA]</scope>
    <source>
        <strain evidence="10">160</strain>
    </source>
</reference>
<evidence type="ECO:0000259" key="8">
    <source>
        <dbReference type="Pfam" id="PF01694"/>
    </source>
</evidence>
<feature type="transmembrane region" description="Helical" evidence="7">
    <location>
        <begin position="67"/>
        <end position="87"/>
    </location>
</feature>
<name>A0A345PDF5_9BACI</name>
<keyword evidence="9" id="KW-0645">Protease</keyword>
<feature type="domain" description="Peptidase S54 rhomboid" evidence="8">
    <location>
        <begin position="58"/>
        <end position="195"/>
    </location>
</feature>
<dbReference type="PANTHER" id="PTHR43731">
    <property type="entry name" value="RHOMBOID PROTEASE"/>
    <property type="match status" value="1"/>
</dbReference>
<comment type="similarity">
    <text evidence="2">Belongs to the peptidase S54 family.</text>
</comment>
<dbReference type="EMBL" id="CP024848">
    <property type="protein sequence ID" value="AXI08035.1"/>
    <property type="molecule type" value="Genomic_DNA"/>
</dbReference>
<dbReference type="Proteomes" id="UP000253908">
    <property type="component" value="Chromosome"/>
</dbReference>
<dbReference type="InterPro" id="IPR050925">
    <property type="entry name" value="Rhomboid_protease_S54"/>
</dbReference>
<dbReference type="Pfam" id="PF01694">
    <property type="entry name" value="Rhomboid"/>
    <property type="match status" value="1"/>
</dbReference>
<keyword evidence="3 7" id="KW-0812">Transmembrane</keyword>
<organism evidence="9 10">
    <name type="scientific">Oceanobacillus zhaokaii</name>
    <dbReference type="NCBI Taxonomy" id="2052660"/>
    <lineage>
        <taxon>Bacteria</taxon>
        <taxon>Bacillati</taxon>
        <taxon>Bacillota</taxon>
        <taxon>Bacilli</taxon>
        <taxon>Bacillales</taxon>
        <taxon>Bacillaceae</taxon>
        <taxon>Oceanobacillus</taxon>
    </lineage>
</organism>
<evidence type="ECO:0000256" key="3">
    <source>
        <dbReference type="ARBA" id="ARBA00022692"/>
    </source>
</evidence>
<dbReference type="KEGG" id="ocn:CUC15_03140"/>
<dbReference type="OrthoDB" id="9813074at2"/>
<dbReference type="GO" id="GO:0004252">
    <property type="term" value="F:serine-type endopeptidase activity"/>
    <property type="evidence" value="ECO:0007669"/>
    <property type="project" value="InterPro"/>
</dbReference>
<evidence type="ECO:0000256" key="6">
    <source>
        <dbReference type="ARBA" id="ARBA00023136"/>
    </source>
</evidence>
<evidence type="ECO:0000256" key="2">
    <source>
        <dbReference type="ARBA" id="ARBA00009045"/>
    </source>
</evidence>
<feature type="transmembrane region" description="Helical" evidence="7">
    <location>
        <begin position="99"/>
        <end position="117"/>
    </location>
</feature>
<evidence type="ECO:0000256" key="5">
    <source>
        <dbReference type="ARBA" id="ARBA00022989"/>
    </source>
</evidence>
<evidence type="ECO:0000256" key="4">
    <source>
        <dbReference type="ARBA" id="ARBA00022801"/>
    </source>
</evidence>
<keyword evidence="5 7" id="KW-1133">Transmembrane helix</keyword>
<dbReference type="AlphaFoldDB" id="A0A345PDF5"/>
<dbReference type="InterPro" id="IPR022764">
    <property type="entry name" value="Peptidase_S54_rhomboid_dom"/>
</dbReference>
<feature type="transmembrane region" description="Helical" evidence="7">
    <location>
        <begin position="235"/>
        <end position="253"/>
    </location>
</feature>
<sequence>MFIRNERSIKEFMQSYPVVSTLIIINLVLWLFINFLQLPIGLMIHDWAIGYNLFVAAGEYWRLVTPIFLHGDLMHVLFNSFSLVLFGPALEQMLGKLKFPFAYLGVGIIGNIATYLFEPLHYAHLGASGSIYGLFGIYVFMIFFRKDLMDSGSTQMIKAIVIIGLIMTFFRPNINIFAHLGGFIGGLIIAPLVLKNVRAYNPWQQRRYRTDDDSIQFDPNRWNKKRILPTKLKQNLPWIIIGILALFGLLSRFF</sequence>
<feature type="transmembrane region" description="Helical" evidence="7">
    <location>
        <begin position="123"/>
        <end position="144"/>
    </location>
</feature>
<dbReference type="SUPFAM" id="SSF144091">
    <property type="entry name" value="Rhomboid-like"/>
    <property type="match status" value="1"/>
</dbReference>
<dbReference type="GO" id="GO:0006508">
    <property type="term" value="P:proteolysis"/>
    <property type="evidence" value="ECO:0007669"/>
    <property type="project" value="UniProtKB-KW"/>
</dbReference>
<keyword evidence="4" id="KW-0378">Hydrolase</keyword>
<accession>A0A345PDF5</accession>
<comment type="subcellular location">
    <subcellularLocation>
        <location evidence="1">Membrane</location>
        <topology evidence="1">Multi-pass membrane protein</topology>
    </subcellularLocation>
</comment>
<keyword evidence="6 7" id="KW-0472">Membrane</keyword>
<evidence type="ECO:0000313" key="10">
    <source>
        <dbReference type="Proteomes" id="UP000253908"/>
    </source>
</evidence>
<feature type="transmembrane region" description="Helical" evidence="7">
    <location>
        <begin position="156"/>
        <end position="174"/>
    </location>
</feature>